<dbReference type="AlphaFoldDB" id="A0AAE9ZAS3"/>
<name>A0AAE9ZAS3_9PROT</name>
<protein>
    <submittedName>
        <fullName evidence="2">Uncharacterized protein</fullName>
    </submittedName>
</protein>
<keyword evidence="3" id="KW-1185">Reference proteome</keyword>
<evidence type="ECO:0000256" key="1">
    <source>
        <dbReference type="SAM" id="Phobius"/>
    </source>
</evidence>
<reference evidence="2" key="1">
    <citation type="submission" date="2023-02" db="EMBL/GenBank/DDBJ databases">
        <title>Genome sequence of Hyphococcus flavus.</title>
        <authorList>
            <person name="Rong J.-C."/>
            <person name="Zhao Q."/>
            <person name="Yi M."/>
            <person name="Wu J.-Y."/>
        </authorList>
    </citation>
    <scope>NUCLEOTIDE SEQUENCE</scope>
    <source>
        <strain evidence="2">MCCC 1K03223</strain>
    </source>
</reference>
<gene>
    <name evidence="2" type="ORF">PUV54_10435</name>
</gene>
<dbReference type="EMBL" id="CP118166">
    <property type="protein sequence ID" value="WDI30376.1"/>
    <property type="molecule type" value="Genomic_DNA"/>
</dbReference>
<dbReference type="Proteomes" id="UP001214043">
    <property type="component" value="Chromosome"/>
</dbReference>
<sequence>MGSTIKTTEFNEAERSSLLNRVMETALFACIVILSCAAIIVFALAAPVILAVTALMGYFSHKGGPRRWRQAGV</sequence>
<accession>A0AAE9ZAS3</accession>
<keyword evidence="1" id="KW-0472">Membrane</keyword>
<keyword evidence="1" id="KW-0812">Transmembrane</keyword>
<organism evidence="2 3">
    <name type="scientific">Hyphococcus flavus</name>
    <dbReference type="NCBI Taxonomy" id="1866326"/>
    <lineage>
        <taxon>Bacteria</taxon>
        <taxon>Pseudomonadati</taxon>
        <taxon>Pseudomonadota</taxon>
        <taxon>Alphaproteobacteria</taxon>
        <taxon>Parvularculales</taxon>
        <taxon>Parvularculaceae</taxon>
        <taxon>Hyphococcus</taxon>
    </lineage>
</organism>
<proteinExistence type="predicted"/>
<keyword evidence="1" id="KW-1133">Transmembrane helix</keyword>
<evidence type="ECO:0000313" key="3">
    <source>
        <dbReference type="Proteomes" id="UP001214043"/>
    </source>
</evidence>
<feature type="transmembrane region" description="Helical" evidence="1">
    <location>
        <begin position="26"/>
        <end position="59"/>
    </location>
</feature>
<dbReference type="KEGG" id="hfl:PUV54_10435"/>
<dbReference type="RefSeq" id="WP_274492177.1">
    <property type="nucleotide sequence ID" value="NZ_CP118166.1"/>
</dbReference>
<evidence type="ECO:0000313" key="2">
    <source>
        <dbReference type="EMBL" id="WDI30376.1"/>
    </source>
</evidence>